<dbReference type="SUPFAM" id="SSF52743">
    <property type="entry name" value="Subtilisin-like"/>
    <property type="match status" value="1"/>
</dbReference>
<evidence type="ECO:0000313" key="6">
    <source>
        <dbReference type="EMBL" id="MBD3365380.1"/>
    </source>
</evidence>
<evidence type="ECO:0000313" key="7">
    <source>
        <dbReference type="Proteomes" id="UP000630660"/>
    </source>
</evidence>
<dbReference type="Gene3D" id="2.60.120.380">
    <property type="match status" value="1"/>
</dbReference>
<feature type="domain" description="Peptidase S8/S53" evidence="5">
    <location>
        <begin position="7"/>
        <end position="83"/>
    </location>
</feature>
<dbReference type="PANTHER" id="PTHR43399:SF4">
    <property type="entry name" value="CELL WALL-ASSOCIATED PROTEASE"/>
    <property type="match status" value="1"/>
</dbReference>
<comment type="similarity">
    <text evidence="1">Belongs to the peptidase S8 family.</text>
</comment>
<keyword evidence="4" id="KW-0720">Serine protease</keyword>
<protein>
    <submittedName>
        <fullName evidence="6">S8 family serine peptidase</fullName>
    </submittedName>
</protein>
<dbReference type="Pfam" id="PF00082">
    <property type="entry name" value="Peptidase_S8"/>
    <property type="match status" value="1"/>
</dbReference>
<dbReference type="PANTHER" id="PTHR43399">
    <property type="entry name" value="SUBTILISIN-RELATED"/>
    <property type="match status" value="1"/>
</dbReference>
<evidence type="ECO:0000256" key="1">
    <source>
        <dbReference type="ARBA" id="ARBA00011073"/>
    </source>
</evidence>
<proteinExistence type="inferred from homology"/>
<organism evidence="6 7">
    <name type="scientific">candidate division WOR-3 bacterium</name>
    <dbReference type="NCBI Taxonomy" id="2052148"/>
    <lineage>
        <taxon>Bacteria</taxon>
        <taxon>Bacteria division WOR-3</taxon>
    </lineage>
</organism>
<evidence type="ECO:0000256" key="3">
    <source>
        <dbReference type="ARBA" id="ARBA00022801"/>
    </source>
</evidence>
<dbReference type="GO" id="GO:0004252">
    <property type="term" value="F:serine-type endopeptidase activity"/>
    <property type="evidence" value="ECO:0007669"/>
    <property type="project" value="InterPro"/>
</dbReference>
<name>A0A9D5KC71_UNCW3</name>
<dbReference type="Proteomes" id="UP000630660">
    <property type="component" value="Unassembled WGS sequence"/>
</dbReference>
<accession>A0A9D5KC71</accession>
<keyword evidence="3" id="KW-0378">Hydrolase</keyword>
<dbReference type="InterPro" id="IPR051048">
    <property type="entry name" value="Peptidase_S8/S53_subtilisin"/>
</dbReference>
<reference evidence="6" key="1">
    <citation type="submission" date="2019-11" db="EMBL/GenBank/DDBJ databases">
        <title>Microbial mats filling the niche in hypersaline microbial mats.</title>
        <authorList>
            <person name="Wong H.L."/>
            <person name="Macleod F.I."/>
            <person name="White R.A. III"/>
            <person name="Burns B.P."/>
        </authorList>
    </citation>
    <scope>NUCLEOTIDE SEQUENCE</scope>
    <source>
        <strain evidence="6">Bin_327</strain>
    </source>
</reference>
<dbReference type="InterPro" id="IPR008979">
    <property type="entry name" value="Galactose-bd-like_sf"/>
</dbReference>
<evidence type="ECO:0000256" key="4">
    <source>
        <dbReference type="ARBA" id="ARBA00022825"/>
    </source>
</evidence>
<keyword evidence="2" id="KW-0645">Protease</keyword>
<comment type="caution">
    <text evidence="6">The sequence shown here is derived from an EMBL/GenBank/DDBJ whole genome shotgun (WGS) entry which is preliminary data.</text>
</comment>
<sequence>LTSADGETTEDYQYKFGTSMSSPVAAGTAALITQYFKEGRHIGGEPSSSGIKPSAALLKACLISSTVDDFVNYPIPDNKVGWGRICVDSVLYFSGEENKLFVDDFTGGIQTGDEITYYVDLGAGSWPLRVTLVWTDPPAEMSAGRKLVNDLDLEAISPSGGIYRGNVFTRGYSKKYGNPDVLNVEECLRIREPETGRWTIKVKGTNAPQGPQPYALVITGVMSVEDYRLEPCGVEIEDESGNGNRLFDPGESATVYPCIVNRGEYPSPEATLQIHSSDSMLVFRNPDFVNYNSLEPGDASSGNGFEAELSDKASIGQEISFTGVLGFSGDTITDTVGYSFFVGTSGIDEPDSPAYRLECPQVIIGSGEDIELELLRPRKVKMILFDACGRRIRVLADGNYLQAGRHSFSISEEIPPGVYFLRFEAGRYRDRRKLINMKHPFSTVD</sequence>
<dbReference type="AlphaFoldDB" id="A0A9D5KC71"/>
<evidence type="ECO:0000256" key="2">
    <source>
        <dbReference type="ARBA" id="ARBA00022670"/>
    </source>
</evidence>
<dbReference type="Gene3D" id="3.40.50.200">
    <property type="entry name" value="Peptidase S8/S53 domain"/>
    <property type="match status" value="1"/>
</dbReference>
<feature type="non-terminal residue" evidence="6">
    <location>
        <position position="1"/>
    </location>
</feature>
<gene>
    <name evidence="6" type="ORF">GF359_09225</name>
</gene>
<dbReference type="InterPro" id="IPR023828">
    <property type="entry name" value="Peptidase_S8_Ser-AS"/>
</dbReference>
<dbReference type="PROSITE" id="PS00138">
    <property type="entry name" value="SUBTILASE_SER"/>
    <property type="match status" value="1"/>
</dbReference>
<evidence type="ECO:0000259" key="5">
    <source>
        <dbReference type="Pfam" id="PF00082"/>
    </source>
</evidence>
<dbReference type="GO" id="GO:0006508">
    <property type="term" value="P:proteolysis"/>
    <property type="evidence" value="ECO:0007669"/>
    <property type="project" value="UniProtKB-KW"/>
</dbReference>
<dbReference type="SUPFAM" id="SSF49785">
    <property type="entry name" value="Galactose-binding domain-like"/>
    <property type="match status" value="1"/>
</dbReference>
<dbReference type="InterPro" id="IPR000209">
    <property type="entry name" value="Peptidase_S8/S53_dom"/>
</dbReference>
<dbReference type="EMBL" id="WJKJ01000308">
    <property type="protein sequence ID" value="MBD3365380.1"/>
    <property type="molecule type" value="Genomic_DNA"/>
</dbReference>
<dbReference type="InterPro" id="IPR036852">
    <property type="entry name" value="Peptidase_S8/S53_dom_sf"/>
</dbReference>